<feature type="region of interest" description="Disordered" evidence="1">
    <location>
        <begin position="222"/>
        <end position="243"/>
    </location>
</feature>
<dbReference type="PANTHER" id="PTHR47236:SF4">
    <property type="entry name" value="GENE 9195-RELATED"/>
    <property type="match status" value="1"/>
</dbReference>
<feature type="transmembrane region" description="Helical" evidence="2">
    <location>
        <begin position="381"/>
        <end position="405"/>
    </location>
</feature>
<feature type="compositionally biased region" description="Polar residues" evidence="1">
    <location>
        <begin position="922"/>
        <end position="942"/>
    </location>
</feature>
<evidence type="ECO:0000313" key="3">
    <source>
        <dbReference type="EMBL" id="CAB1443715.1"/>
    </source>
</evidence>
<keyword evidence="2" id="KW-0472">Membrane</keyword>
<accession>A0A9N7YZ97</accession>
<organism evidence="3 4">
    <name type="scientific">Pleuronectes platessa</name>
    <name type="common">European plaice</name>
    <dbReference type="NCBI Taxonomy" id="8262"/>
    <lineage>
        <taxon>Eukaryota</taxon>
        <taxon>Metazoa</taxon>
        <taxon>Chordata</taxon>
        <taxon>Craniata</taxon>
        <taxon>Vertebrata</taxon>
        <taxon>Euteleostomi</taxon>
        <taxon>Actinopterygii</taxon>
        <taxon>Neopterygii</taxon>
        <taxon>Teleostei</taxon>
        <taxon>Neoteleostei</taxon>
        <taxon>Acanthomorphata</taxon>
        <taxon>Carangaria</taxon>
        <taxon>Pleuronectiformes</taxon>
        <taxon>Pleuronectoidei</taxon>
        <taxon>Pleuronectidae</taxon>
        <taxon>Pleuronectes</taxon>
    </lineage>
</organism>
<reference evidence="3" key="1">
    <citation type="submission" date="2020-03" db="EMBL/GenBank/DDBJ databases">
        <authorList>
            <person name="Weist P."/>
        </authorList>
    </citation>
    <scope>NUCLEOTIDE SEQUENCE</scope>
</reference>
<feature type="region of interest" description="Disordered" evidence="1">
    <location>
        <begin position="1077"/>
        <end position="1112"/>
    </location>
</feature>
<dbReference type="PANTHER" id="PTHR47236">
    <property type="entry name" value="GENE, 32742-RELATED-RELATED"/>
    <property type="match status" value="1"/>
</dbReference>
<dbReference type="AlphaFoldDB" id="A0A9N7YZ97"/>
<comment type="caution">
    <text evidence="3">The sequence shown here is derived from an EMBL/GenBank/DDBJ whole genome shotgun (WGS) entry which is preliminary data.</text>
</comment>
<proteinExistence type="predicted"/>
<feature type="region of interest" description="Disordered" evidence="1">
    <location>
        <begin position="966"/>
        <end position="1029"/>
    </location>
</feature>
<feature type="compositionally biased region" description="Basic and acidic residues" evidence="1">
    <location>
        <begin position="1103"/>
        <end position="1112"/>
    </location>
</feature>
<evidence type="ECO:0000256" key="1">
    <source>
        <dbReference type="SAM" id="MobiDB-lite"/>
    </source>
</evidence>
<name>A0A9N7YZ97_PLEPL</name>
<evidence type="ECO:0000256" key="2">
    <source>
        <dbReference type="SAM" id="Phobius"/>
    </source>
</evidence>
<keyword evidence="2" id="KW-1133">Transmembrane helix</keyword>
<gene>
    <name evidence="3" type="ORF">PLEPLA_LOCUS31431</name>
</gene>
<keyword evidence="2" id="KW-0812">Transmembrane</keyword>
<feature type="region of interest" description="Disordered" evidence="1">
    <location>
        <begin position="912"/>
        <end position="942"/>
    </location>
</feature>
<sequence>MSDCYSCPAGTFNHLPAQSACFPCGSSSTSPTGSSSCTCIGKNRAFQHSDGSCLCRTGFIFYNELDYQSSTSDSELDCQPEVNRRCATGQARLAASRECVSPSLHSCSTTCGPHGGTLDLEMGICQCERYVSAEELCNTSCLHRLPQLSAQLSADGRLLLSLKDRSRMVWTRTVMDVLGPDIHAKSFGKIHLVQFDSEGVFGWIPTQTGLINQFLSEPTELLNTRPRKRRNTNDEDDDDVDGDLAVLPRIPNPIACISSGDMLIFHLAINHTDRRLSHFPVYQKDHLFNSNPGWDFGAFRHLQMLMKQTNFNSTRFAHVFSETGKYVFVDSAVPEWSLVVVVSEEGTECAARSAVFQPMTPAHLVRFGIVKQHRLNLLPDWGVIVGVLTLLLVVVVAVTSTMLVLRPSKAKLVSQWRMKPKWRSLGEPFCPVECDCNGDSIAVPSLGGALGSRGMGEGAEAEEPALSKGGSVSGRCDLEEFNVKTLYDKLEDQNLHIASQLARHRKDMQEFYRNICQQAETLANSFENMDHKKQSLLKELLVHNTMRDKPSDSIVGEREAQAEPSVALLGTVLRSVEALVCRVTGEAWQNRDYCHSGPHDTRECEPHAGYTQPGDTNLCYTQSQQSTVPCLSDHDLSKLVSISPLFKTLQEIQQSLHSLSTAEPTQHLHHAVEPSVQESYNGKLIPTALDNLSPQHAAVFLFGCQVMRLLEKCPQFPSVLLLLAKSIPVSSLSTNEATLAHCSGDFYFDATNQILYLSEAKLQHVGHFIGVLLQSMAHIASASRRQSFMQALHEAVSALSLQLFNVSFKWSSEESKFGGSEDQHGALVTDFLNARVPAEVHFTEHLLARRLEKYKYFKLEQLIFNLGRCSTEDTDTGLPPKGTPIQISCVEEEIDRLNESFLQLSMQLQQRAPMSRWRKETQSAGNHSARATPTSSEPSLSRSGTMLLELKRRHVSQRLNELQLTLGRIRQRQQRGSESRAGTGGRKQTDSSSSTRPGQREQYPGRDGCSPADGQQQGGVPASRSHSQKNIQAQALGNYKVESHISHQQRSNNPEMWPDCQMLESQDQPLVTVPGKQELNGQIPMENTTGHTDSDDMWAPADQRPDLNVDKC</sequence>
<evidence type="ECO:0000313" key="4">
    <source>
        <dbReference type="Proteomes" id="UP001153269"/>
    </source>
</evidence>
<protein>
    <submittedName>
        <fullName evidence="3">Uncharacterized protein</fullName>
    </submittedName>
</protein>
<dbReference type="EMBL" id="CADEAL010003168">
    <property type="protein sequence ID" value="CAB1443715.1"/>
    <property type="molecule type" value="Genomic_DNA"/>
</dbReference>
<dbReference type="Proteomes" id="UP001153269">
    <property type="component" value="Unassembled WGS sequence"/>
</dbReference>
<keyword evidence="4" id="KW-1185">Reference proteome</keyword>